<evidence type="ECO:0000313" key="4">
    <source>
        <dbReference type="EMBL" id="MFC0528602.1"/>
    </source>
</evidence>
<dbReference type="PRINTS" id="PR01002">
    <property type="entry name" value="FLGFLGJ"/>
</dbReference>
<name>A0ABV6M238_9ACTN</name>
<dbReference type="EMBL" id="JBHLUH010000016">
    <property type="protein sequence ID" value="MFC0528602.1"/>
    <property type="molecule type" value="Genomic_DNA"/>
</dbReference>
<dbReference type="InterPro" id="IPR002901">
    <property type="entry name" value="MGlyc_endo_b_GlcNAc-like_dom"/>
</dbReference>
<feature type="domain" description="Mannosyl-glycoprotein endo-beta-N-acetylglucosamidase-like" evidence="3">
    <location>
        <begin position="21"/>
        <end position="184"/>
    </location>
</feature>
<sequence length="209" mass="23009">MRRTFLARLAIAALAGGMLSTAAVSGASAVPPETYINTYAASAQALQQEYGVPASVALGQSILESAWGESRLTRERRNFFGFKCTSANEPGPIATGCHNYPTQECGPSGCYTVNQYFRGYASSTDSFRDYGRLLRTPRYAAAFEYVNDPNQFIREVHRAGYATDPQYANKVISLMTTYNLYRFNSARNLTAESVNGDRYEDLVAVDPNQ</sequence>
<feature type="non-terminal residue" evidence="4">
    <location>
        <position position="209"/>
    </location>
</feature>
<keyword evidence="1" id="KW-0378">Hydrolase</keyword>
<protein>
    <submittedName>
        <fullName evidence="4">Glucosaminidase domain-containing protein</fullName>
    </submittedName>
</protein>
<keyword evidence="2" id="KW-0732">Signal</keyword>
<dbReference type="Gene3D" id="1.10.530.10">
    <property type="match status" value="1"/>
</dbReference>
<feature type="chain" id="PRO_5045926364" evidence="2">
    <location>
        <begin position="30"/>
        <end position="209"/>
    </location>
</feature>
<dbReference type="Proteomes" id="UP001589867">
    <property type="component" value="Unassembled WGS sequence"/>
</dbReference>
<dbReference type="Pfam" id="PF01832">
    <property type="entry name" value="Glucosaminidase"/>
    <property type="match status" value="1"/>
</dbReference>
<dbReference type="RefSeq" id="WP_377250368.1">
    <property type="nucleotide sequence ID" value="NZ_JBHLUH010000016.1"/>
</dbReference>
<evidence type="ECO:0000313" key="5">
    <source>
        <dbReference type="Proteomes" id="UP001589867"/>
    </source>
</evidence>
<dbReference type="PANTHER" id="PTHR33308:SF9">
    <property type="entry name" value="PEPTIDOGLYCAN HYDROLASE FLGJ"/>
    <property type="match status" value="1"/>
</dbReference>
<dbReference type="SMART" id="SM00047">
    <property type="entry name" value="LYZ2"/>
    <property type="match status" value="1"/>
</dbReference>
<feature type="signal peptide" evidence="2">
    <location>
        <begin position="1"/>
        <end position="29"/>
    </location>
</feature>
<proteinExistence type="predicted"/>
<keyword evidence="5" id="KW-1185">Reference proteome</keyword>
<gene>
    <name evidence="4" type="ORF">ACFFIA_13115</name>
</gene>
<dbReference type="InterPro" id="IPR051056">
    <property type="entry name" value="Glycosyl_Hydrolase_73"/>
</dbReference>
<accession>A0ABV6M238</accession>
<reference evidence="4 5" key="1">
    <citation type="submission" date="2024-09" db="EMBL/GenBank/DDBJ databases">
        <authorList>
            <person name="Sun Q."/>
            <person name="Mori K."/>
        </authorList>
    </citation>
    <scope>NUCLEOTIDE SEQUENCE [LARGE SCALE GENOMIC DNA]</scope>
    <source>
        <strain evidence="4 5">TBRC 3947</strain>
    </source>
</reference>
<evidence type="ECO:0000256" key="2">
    <source>
        <dbReference type="SAM" id="SignalP"/>
    </source>
</evidence>
<comment type="caution">
    <text evidence="4">The sequence shown here is derived from an EMBL/GenBank/DDBJ whole genome shotgun (WGS) entry which is preliminary data.</text>
</comment>
<dbReference type="PANTHER" id="PTHR33308">
    <property type="entry name" value="PEPTIDOGLYCAN HYDROLASE FLGJ"/>
    <property type="match status" value="1"/>
</dbReference>
<evidence type="ECO:0000259" key="3">
    <source>
        <dbReference type="SMART" id="SM00047"/>
    </source>
</evidence>
<organism evidence="4 5">
    <name type="scientific">Phytohabitans kaempferiae</name>
    <dbReference type="NCBI Taxonomy" id="1620943"/>
    <lineage>
        <taxon>Bacteria</taxon>
        <taxon>Bacillati</taxon>
        <taxon>Actinomycetota</taxon>
        <taxon>Actinomycetes</taxon>
        <taxon>Micromonosporales</taxon>
        <taxon>Micromonosporaceae</taxon>
    </lineage>
</organism>
<evidence type="ECO:0000256" key="1">
    <source>
        <dbReference type="ARBA" id="ARBA00022801"/>
    </source>
</evidence>